<gene>
    <name evidence="1" type="ORF">K488DRAFT_72431</name>
</gene>
<keyword evidence="2" id="KW-1185">Reference proteome</keyword>
<evidence type="ECO:0000313" key="2">
    <source>
        <dbReference type="Proteomes" id="UP000814128"/>
    </source>
</evidence>
<sequence>MSLDALDEWISLTHQTSLLLQDRSMDNAEENQALAGRIDVALTLLPTFRASLKGGKNGSQKNCAARIPKEVFENIMHPKEQYRGSGASSIGQLPRATDVFLQRAGSMPIDVIITGQRPALPSQAMAFSSLDEASVGTVLERIDISHVRTLVVADGRARIAPFAKRLNAQPAASLDLLTHVVLEDYSWNISDKDAWYFEEGACGLNAANLETLRLKNCFVDLNCPALTSLDIEYDGRLSPRVGGEKLASALIRCPALKTLRLRNSQSFEVFDTIIQHGWPAPILDITELPELEHLSITGPAHSIEELLWLIWFPPTTVVHLDVCVWPVGVPDIVRQLARCFQEHLSQEFTTMAIDHDVRFGQEVTRIRMWKSASLIELIPAIRFGVAMKDDDLKPHFEITVRDHEAGRWMTVVNCFTRKMMSDLYSGEVVLRWVEVLDRFPNLKVLFPKHHVLRALDASDLGTEHRI</sequence>
<dbReference type="Proteomes" id="UP000814128">
    <property type="component" value="Unassembled WGS sequence"/>
</dbReference>
<reference evidence="1" key="2">
    <citation type="journal article" date="2022" name="New Phytol.">
        <title>Evolutionary transition to the ectomycorrhizal habit in the genomes of a hyperdiverse lineage of mushroom-forming fungi.</title>
        <authorList>
            <person name="Looney B."/>
            <person name="Miyauchi S."/>
            <person name="Morin E."/>
            <person name="Drula E."/>
            <person name="Courty P.E."/>
            <person name="Kohler A."/>
            <person name="Kuo A."/>
            <person name="LaButti K."/>
            <person name="Pangilinan J."/>
            <person name="Lipzen A."/>
            <person name="Riley R."/>
            <person name="Andreopoulos W."/>
            <person name="He G."/>
            <person name="Johnson J."/>
            <person name="Nolan M."/>
            <person name="Tritt A."/>
            <person name="Barry K.W."/>
            <person name="Grigoriev I.V."/>
            <person name="Nagy L.G."/>
            <person name="Hibbett D."/>
            <person name="Henrissat B."/>
            <person name="Matheny P.B."/>
            <person name="Labbe J."/>
            <person name="Martin F.M."/>
        </authorList>
    </citation>
    <scope>NUCLEOTIDE SEQUENCE</scope>
    <source>
        <strain evidence="1">EC-137</strain>
    </source>
</reference>
<proteinExistence type="predicted"/>
<protein>
    <submittedName>
        <fullName evidence="1">Uncharacterized protein</fullName>
    </submittedName>
</protein>
<evidence type="ECO:0000313" key="1">
    <source>
        <dbReference type="EMBL" id="KAI0030118.1"/>
    </source>
</evidence>
<dbReference type="EMBL" id="MU273638">
    <property type="protein sequence ID" value="KAI0030118.1"/>
    <property type="molecule type" value="Genomic_DNA"/>
</dbReference>
<reference evidence="1" key="1">
    <citation type="submission" date="2021-02" db="EMBL/GenBank/DDBJ databases">
        <authorList>
            <consortium name="DOE Joint Genome Institute"/>
            <person name="Ahrendt S."/>
            <person name="Looney B.P."/>
            <person name="Miyauchi S."/>
            <person name="Morin E."/>
            <person name="Drula E."/>
            <person name="Courty P.E."/>
            <person name="Chicoki N."/>
            <person name="Fauchery L."/>
            <person name="Kohler A."/>
            <person name="Kuo A."/>
            <person name="Labutti K."/>
            <person name="Pangilinan J."/>
            <person name="Lipzen A."/>
            <person name="Riley R."/>
            <person name="Andreopoulos W."/>
            <person name="He G."/>
            <person name="Johnson J."/>
            <person name="Barry K.W."/>
            <person name="Grigoriev I.V."/>
            <person name="Nagy L."/>
            <person name="Hibbett D."/>
            <person name="Henrissat B."/>
            <person name="Matheny P.B."/>
            <person name="Labbe J."/>
            <person name="Martin F."/>
        </authorList>
    </citation>
    <scope>NUCLEOTIDE SEQUENCE</scope>
    <source>
        <strain evidence="1">EC-137</strain>
    </source>
</reference>
<accession>A0ACB8QE77</accession>
<name>A0ACB8QE77_9AGAM</name>
<comment type="caution">
    <text evidence="1">The sequence shown here is derived from an EMBL/GenBank/DDBJ whole genome shotgun (WGS) entry which is preliminary data.</text>
</comment>
<organism evidence="1 2">
    <name type="scientific">Vararia minispora EC-137</name>
    <dbReference type="NCBI Taxonomy" id="1314806"/>
    <lineage>
        <taxon>Eukaryota</taxon>
        <taxon>Fungi</taxon>
        <taxon>Dikarya</taxon>
        <taxon>Basidiomycota</taxon>
        <taxon>Agaricomycotina</taxon>
        <taxon>Agaricomycetes</taxon>
        <taxon>Russulales</taxon>
        <taxon>Lachnocladiaceae</taxon>
        <taxon>Vararia</taxon>
    </lineage>
</organism>